<organism evidence="2">
    <name type="scientific">Amblyomma cajennense</name>
    <name type="common">Cayenne tick</name>
    <name type="synonym">Acarus cajennensis</name>
    <dbReference type="NCBI Taxonomy" id="34607"/>
    <lineage>
        <taxon>Eukaryota</taxon>
        <taxon>Metazoa</taxon>
        <taxon>Ecdysozoa</taxon>
        <taxon>Arthropoda</taxon>
        <taxon>Chelicerata</taxon>
        <taxon>Arachnida</taxon>
        <taxon>Acari</taxon>
        <taxon>Parasitiformes</taxon>
        <taxon>Ixodida</taxon>
        <taxon>Ixodoidea</taxon>
        <taxon>Ixodidae</taxon>
        <taxon>Amblyomminae</taxon>
        <taxon>Amblyomma</taxon>
    </lineage>
</organism>
<accession>A0A023FBX6</accession>
<keyword evidence="1" id="KW-0732">Signal</keyword>
<evidence type="ECO:0000313" key="2">
    <source>
        <dbReference type="EMBL" id="JAC18895.1"/>
    </source>
</evidence>
<protein>
    <submittedName>
        <fullName evidence="2">Putative secreted protein</fullName>
    </submittedName>
</protein>
<reference evidence="2" key="1">
    <citation type="submission" date="2014-03" db="EMBL/GenBank/DDBJ databases">
        <title>The sialotranscriptome of Amblyomma triste, Amblyomma parvum and Amblyomma cajennense ticks, uncovered by 454-based RNA-seq.</title>
        <authorList>
            <person name="Garcia G.R."/>
            <person name="Gardinassi L.G."/>
            <person name="Ribeiro J.M."/>
            <person name="Anatriello E."/>
            <person name="Ferreira B.R."/>
            <person name="Moreira H.N."/>
            <person name="Mafra C."/>
            <person name="Olegario M.M."/>
            <person name="Szabo P.J."/>
            <person name="Miranda-Santos I.K."/>
            <person name="Maruyama S.R."/>
        </authorList>
    </citation>
    <scope>NUCLEOTIDE SEQUENCE</scope>
    <source>
        <strain evidence="2">Uberlandia</strain>
        <tissue evidence="2">Salivary glands</tissue>
    </source>
</reference>
<feature type="chain" id="PRO_5001519639" evidence="1">
    <location>
        <begin position="21"/>
        <end position="100"/>
    </location>
</feature>
<proteinExistence type="evidence at transcript level"/>
<evidence type="ECO:0000256" key="1">
    <source>
        <dbReference type="SAM" id="SignalP"/>
    </source>
</evidence>
<feature type="signal peptide" evidence="1">
    <location>
        <begin position="1"/>
        <end position="20"/>
    </location>
</feature>
<sequence>MTSCNKHLSVLLLHSTCVAASLYRAATHAPCSAQTNCPHCSLAQHVLQRLLGHTVQNGTANPALATLKIRNSETLPGWRHKETRRNAYVPRYALSVPKVT</sequence>
<dbReference type="EMBL" id="GBBK01005587">
    <property type="protein sequence ID" value="JAC18895.1"/>
    <property type="molecule type" value="mRNA"/>
</dbReference>
<dbReference type="AlphaFoldDB" id="A0A023FBX6"/>
<name>A0A023FBX6_AMBCJ</name>